<dbReference type="PANTHER" id="PTHR13555">
    <property type="entry name" value="C2H2 ZINC FINGER CGI-62-RELATED"/>
    <property type="match status" value="1"/>
</dbReference>
<dbReference type="InterPro" id="IPR049899">
    <property type="entry name" value="Znf_C2HC_C3H"/>
</dbReference>
<proteinExistence type="predicted"/>
<evidence type="ECO:0000256" key="3">
    <source>
        <dbReference type="ARBA" id="ARBA00022771"/>
    </source>
</evidence>
<dbReference type="AlphaFoldDB" id="A0A8E0VN81"/>
<dbReference type="OrthoDB" id="265955at2759"/>
<organism evidence="8 9">
    <name type="scientific">Fasciolopsis buskii</name>
    <dbReference type="NCBI Taxonomy" id="27845"/>
    <lineage>
        <taxon>Eukaryota</taxon>
        <taxon>Metazoa</taxon>
        <taxon>Spiralia</taxon>
        <taxon>Lophotrochozoa</taxon>
        <taxon>Platyhelminthes</taxon>
        <taxon>Trematoda</taxon>
        <taxon>Digenea</taxon>
        <taxon>Plagiorchiida</taxon>
        <taxon>Echinostomata</taxon>
        <taxon>Echinostomatoidea</taxon>
        <taxon>Fasciolidae</taxon>
        <taxon>Fasciolopsis</taxon>
    </lineage>
</organism>
<feature type="domain" description="C2HC/C3H-type" evidence="7">
    <location>
        <begin position="336"/>
        <end position="365"/>
    </location>
</feature>
<evidence type="ECO:0000256" key="1">
    <source>
        <dbReference type="ARBA" id="ARBA00022723"/>
    </source>
</evidence>
<evidence type="ECO:0000256" key="6">
    <source>
        <dbReference type="SAM" id="MobiDB-lite"/>
    </source>
</evidence>
<evidence type="ECO:0000259" key="7">
    <source>
        <dbReference type="PROSITE" id="PS52027"/>
    </source>
</evidence>
<dbReference type="PROSITE" id="PS52027">
    <property type="entry name" value="ZF_C2HC_C3H"/>
    <property type="match status" value="6"/>
</dbReference>
<reference evidence="8" key="1">
    <citation type="submission" date="2019-05" db="EMBL/GenBank/DDBJ databases">
        <title>Annotation for the trematode Fasciolopsis buski.</title>
        <authorList>
            <person name="Choi Y.-J."/>
        </authorList>
    </citation>
    <scope>NUCLEOTIDE SEQUENCE</scope>
    <source>
        <strain evidence="8">HT</strain>
        <tissue evidence="8">Whole worm</tissue>
    </source>
</reference>
<gene>
    <name evidence="8" type="ORF">FBUS_08732</name>
</gene>
<keyword evidence="2" id="KW-0677">Repeat</keyword>
<evidence type="ECO:0000313" key="9">
    <source>
        <dbReference type="Proteomes" id="UP000728185"/>
    </source>
</evidence>
<comment type="caution">
    <text evidence="8">The sequence shown here is derived from an EMBL/GenBank/DDBJ whole genome shotgun (WGS) entry which is preliminary data.</text>
</comment>
<feature type="domain" description="C2HC/C3H-type" evidence="7">
    <location>
        <begin position="4"/>
        <end position="33"/>
    </location>
</feature>
<protein>
    <submittedName>
        <fullName evidence="8">Zinc finger protein</fullName>
    </submittedName>
</protein>
<keyword evidence="3 5" id="KW-0863">Zinc-finger</keyword>
<sequence length="435" mass="49123">MKRPFVVCYICGREFGSASIAIHEPQCLKKWHQQNDLLPKEQRLPPPVKPGVSLQIPVGGSSSPIDHQALNTFNEAAALAASGNLAPCPKCGRTFNPDRLEKHQRVCKPSNQKPLNHNSCHLSGRWVTPVLCSNDNNNRTNDEIKELNLCSEKFSFDFKRGDDRDPSVPVKSGSIQNLASLNEPRKTTSNDEYNRSNRTNRIKQATSMNQSPHGDTNARKPPTVVCYICGREFGTKSISIHEPQCLEKWKNENSRLPIGHRRPLPKKVDRESMGIAEANAMAWKTSQEQLIPCPKCGRRFLPDRLEVHKRSCCREVAQAQKKSVTSNSNAVPLKPRTVVCYICGREYGTKSIGIHEPQCLEKWHVQNNQLPKEQRQKTPIKPTALTRIADHCDLNKYNEVAWEASKNNLGVCRGCGRTFRPDRLPIHENICLKHK</sequence>
<feature type="compositionally biased region" description="Polar residues" evidence="6">
    <location>
        <begin position="196"/>
        <end position="214"/>
    </location>
</feature>
<dbReference type="PANTHER" id="PTHR13555:SF68">
    <property type="entry name" value="ZINC FINGER PROTEIN 474"/>
    <property type="match status" value="1"/>
</dbReference>
<dbReference type="Proteomes" id="UP000728185">
    <property type="component" value="Unassembled WGS sequence"/>
</dbReference>
<accession>A0A8E0VN81</accession>
<keyword evidence="9" id="KW-1185">Reference proteome</keyword>
<dbReference type="GO" id="GO:0008270">
    <property type="term" value="F:zinc ion binding"/>
    <property type="evidence" value="ECO:0007669"/>
    <property type="project" value="UniProtKB-KW"/>
</dbReference>
<keyword evidence="4" id="KW-0862">Zinc</keyword>
<keyword evidence="1" id="KW-0479">Metal-binding</keyword>
<dbReference type="Gene3D" id="3.30.160.60">
    <property type="entry name" value="Classic Zinc Finger"/>
    <property type="match status" value="6"/>
</dbReference>
<dbReference type="InterPro" id="IPR026319">
    <property type="entry name" value="ZC2HC1A/B-like"/>
</dbReference>
<dbReference type="EMBL" id="LUCM01001908">
    <property type="protein sequence ID" value="KAA0198163.1"/>
    <property type="molecule type" value="Genomic_DNA"/>
</dbReference>
<feature type="compositionally biased region" description="Basic and acidic residues" evidence="6">
    <location>
        <begin position="183"/>
        <end position="195"/>
    </location>
</feature>
<feature type="domain" description="C2HC/C3H-type" evidence="7">
    <location>
        <begin position="222"/>
        <end position="251"/>
    </location>
</feature>
<evidence type="ECO:0000256" key="5">
    <source>
        <dbReference type="PROSITE-ProRule" id="PRU01371"/>
    </source>
</evidence>
<feature type="domain" description="C2HC/C3H-type" evidence="7">
    <location>
        <begin position="84"/>
        <end position="113"/>
    </location>
</feature>
<name>A0A8E0VN81_9TREM</name>
<feature type="region of interest" description="Disordered" evidence="6">
    <location>
        <begin position="161"/>
        <end position="218"/>
    </location>
</feature>
<evidence type="ECO:0000256" key="4">
    <source>
        <dbReference type="ARBA" id="ARBA00022833"/>
    </source>
</evidence>
<feature type="domain" description="C2HC/C3H-type" evidence="7">
    <location>
        <begin position="408"/>
        <end position="435"/>
    </location>
</feature>
<dbReference type="Pfam" id="PF13913">
    <property type="entry name" value="zf-C2HC_2"/>
    <property type="match status" value="6"/>
</dbReference>
<evidence type="ECO:0000313" key="8">
    <source>
        <dbReference type="EMBL" id="KAA0198163.1"/>
    </source>
</evidence>
<feature type="domain" description="C2HC/C3H-type" evidence="7">
    <location>
        <begin position="289"/>
        <end position="318"/>
    </location>
</feature>
<evidence type="ECO:0000256" key="2">
    <source>
        <dbReference type="ARBA" id="ARBA00022737"/>
    </source>
</evidence>